<gene>
    <name evidence="2" type="ORF">PACILC2_40780</name>
</gene>
<sequence length="280" mass="32325">MGRMFEEATQWFDLFHYHYGLSLYPKFKDLELLKQLGKPVVMHHWGNDVRMNSIARLHNPYVYTGDSPPEETVRRTLTTLGHYFSDVIVQDYEVLPYVEPYYRRVHVIPLAIELNRFTPAYPSLAEKNPLVVHAPTNQAFKGTFHIEKAIEALRKEMPFRYNRIEKMSHEEAVRMYRQADIVIDQILCGSYGLLSVEAMAFGKPVIAYIRPDLLPKYVGLPISIANPDTIYDVLKDLLLSPEKRLQAGLAGRSYVERQHESGKVAEQILKVYQLARTNTG</sequence>
<dbReference type="RefSeq" id="WP_213529994.1">
    <property type="nucleotide sequence ID" value="NZ_BOVJ01000136.1"/>
</dbReference>
<name>A0ABQ4NBE6_9BACL</name>
<organism evidence="2 3">
    <name type="scientific">Paenibacillus cisolokensis</name>
    <dbReference type="NCBI Taxonomy" id="1658519"/>
    <lineage>
        <taxon>Bacteria</taxon>
        <taxon>Bacillati</taxon>
        <taxon>Bacillota</taxon>
        <taxon>Bacilli</taxon>
        <taxon>Bacillales</taxon>
        <taxon>Paenibacillaceae</taxon>
        <taxon>Paenibacillus</taxon>
    </lineage>
</organism>
<reference evidence="2 3" key="1">
    <citation type="submission" date="2021-04" db="EMBL/GenBank/DDBJ databases">
        <title>Draft genome sequence of Paenibacillus cisolokensis, LC2-13A.</title>
        <authorList>
            <person name="Uke A."/>
            <person name="Chhe C."/>
            <person name="Baramee S."/>
            <person name="Kosugi A."/>
        </authorList>
    </citation>
    <scope>NUCLEOTIDE SEQUENCE [LARGE SCALE GENOMIC DNA]</scope>
    <source>
        <strain evidence="2 3">LC2-13A</strain>
    </source>
</reference>
<proteinExistence type="predicted"/>
<comment type="caution">
    <text evidence="2">The sequence shown here is derived from an EMBL/GenBank/DDBJ whole genome shotgun (WGS) entry which is preliminary data.</text>
</comment>
<evidence type="ECO:0000256" key="1">
    <source>
        <dbReference type="ARBA" id="ARBA00022679"/>
    </source>
</evidence>
<accession>A0ABQ4NBE6</accession>
<dbReference type="EMBL" id="BOVJ01000136">
    <property type="protein sequence ID" value="GIQ65510.1"/>
    <property type="molecule type" value="Genomic_DNA"/>
</dbReference>
<keyword evidence="1" id="KW-0808">Transferase</keyword>
<evidence type="ECO:0000313" key="3">
    <source>
        <dbReference type="Proteomes" id="UP000680304"/>
    </source>
</evidence>
<dbReference type="Proteomes" id="UP000680304">
    <property type="component" value="Unassembled WGS sequence"/>
</dbReference>
<dbReference type="PANTHER" id="PTHR46401:SF2">
    <property type="entry name" value="GLYCOSYLTRANSFERASE WBBK-RELATED"/>
    <property type="match status" value="1"/>
</dbReference>
<keyword evidence="3" id="KW-1185">Reference proteome</keyword>
<protein>
    <recommendedName>
        <fullName evidence="4">Glycosyl transferase family 1 domain-containing protein</fullName>
    </recommendedName>
</protein>
<evidence type="ECO:0008006" key="4">
    <source>
        <dbReference type="Google" id="ProtNLM"/>
    </source>
</evidence>
<dbReference type="CDD" id="cd03801">
    <property type="entry name" value="GT4_PimA-like"/>
    <property type="match status" value="1"/>
</dbReference>
<dbReference type="PANTHER" id="PTHR46401">
    <property type="entry name" value="GLYCOSYLTRANSFERASE WBBK-RELATED"/>
    <property type="match status" value="1"/>
</dbReference>
<dbReference type="SUPFAM" id="SSF53756">
    <property type="entry name" value="UDP-Glycosyltransferase/glycogen phosphorylase"/>
    <property type="match status" value="1"/>
</dbReference>
<dbReference type="Gene3D" id="3.40.50.2000">
    <property type="entry name" value="Glycogen Phosphorylase B"/>
    <property type="match status" value="1"/>
</dbReference>
<evidence type="ECO:0000313" key="2">
    <source>
        <dbReference type="EMBL" id="GIQ65510.1"/>
    </source>
</evidence>